<feature type="binding site" evidence="8">
    <location>
        <position position="113"/>
    </location>
    <ligand>
        <name>Zn(2+)</name>
        <dbReference type="ChEBI" id="CHEBI:29105"/>
        <note>catalytic</note>
    </ligand>
</feature>
<dbReference type="GO" id="GO:0008270">
    <property type="term" value="F:zinc ion binding"/>
    <property type="evidence" value="ECO:0007669"/>
    <property type="project" value="UniProtKB-UniRule"/>
</dbReference>
<evidence type="ECO:0000256" key="7">
    <source>
        <dbReference type="ARBA" id="ARBA00022833"/>
    </source>
</evidence>
<dbReference type="PROSITE" id="PS01306">
    <property type="entry name" value="UPF0054"/>
    <property type="match status" value="1"/>
</dbReference>
<evidence type="ECO:0000313" key="9">
    <source>
        <dbReference type="EMBL" id="KGE03909.1"/>
    </source>
</evidence>
<dbReference type="eggNOG" id="COG0319">
    <property type="taxonomic scope" value="Bacteria"/>
</dbReference>
<dbReference type="InterPro" id="IPR023091">
    <property type="entry name" value="MetalPrtase_cat_dom_sf_prd"/>
</dbReference>
<protein>
    <recommendedName>
        <fullName evidence="8">Endoribonuclease YbeY</fullName>
        <ecNumber evidence="8">3.1.-.-</ecNumber>
    </recommendedName>
</protein>
<dbReference type="OrthoDB" id="9807740at2"/>
<feature type="binding site" evidence="8">
    <location>
        <position position="123"/>
    </location>
    <ligand>
        <name>Zn(2+)</name>
        <dbReference type="ChEBI" id="CHEBI:29105"/>
        <note>catalytic</note>
    </ligand>
</feature>
<dbReference type="GO" id="GO:0006364">
    <property type="term" value="P:rRNA processing"/>
    <property type="evidence" value="ECO:0007669"/>
    <property type="project" value="UniProtKB-UniRule"/>
</dbReference>
<keyword evidence="5 8" id="KW-0255">Endonuclease</keyword>
<dbReference type="SUPFAM" id="SSF55486">
    <property type="entry name" value="Metalloproteases ('zincins'), catalytic domain"/>
    <property type="match status" value="1"/>
</dbReference>
<keyword evidence="8" id="KW-0698">rRNA processing</keyword>
<dbReference type="PATRIC" id="fig|1265313.6.peg.1398"/>
<dbReference type="EC" id="3.1.-.-" evidence="8"/>
<evidence type="ECO:0000313" key="10">
    <source>
        <dbReference type="Proteomes" id="UP000029640"/>
    </source>
</evidence>
<dbReference type="Gene3D" id="3.40.390.30">
    <property type="entry name" value="Metalloproteases ('zincins'), catalytic domain"/>
    <property type="match status" value="1"/>
</dbReference>
<name>A0A095WZ45_9GAMM</name>
<dbReference type="GO" id="GO:0004521">
    <property type="term" value="F:RNA endonuclease activity"/>
    <property type="evidence" value="ECO:0007669"/>
    <property type="project" value="UniProtKB-UniRule"/>
</dbReference>
<evidence type="ECO:0000256" key="5">
    <source>
        <dbReference type="ARBA" id="ARBA00022759"/>
    </source>
</evidence>
<evidence type="ECO:0000256" key="4">
    <source>
        <dbReference type="ARBA" id="ARBA00022723"/>
    </source>
</evidence>
<dbReference type="GO" id="GO:0005737">
    <property type="term" value="C:cytoplasm"/>
    <property type="evidence" value="ECO:0007669"/>
    <property type="project" value="UniProtKB-SubCell"/>
</dbReference>
<dbReference type="Proteomes" id="UP000029640">
    <property type="component" value="Unassembled WGS sequence"/>
</dbReference>
<dbReference type="RefSeq" id="WP_035514811.1">
    <property type="nucleotide sequence ID" value="NZ_KN234751.1"/>
</dbReference>
<proteinExistence type="inferred from homology"/>
<keyword evidence="6 8" id="KW-0378">Hydrolase</keyword>
<comment type="cofactor">
    <cofactor evidence="8">
        <name>Zn(2+)</name>
        <dbReference type="ChEBI" id="CHEBI:29105"/>
    </cofactor>
    <text evidence="8">Binds 1 zinc ion.</text>
</comment>
<dbReference type="HAMAP" id="MF_00009">
    <property type="entry name" value="Endoribonucl_YbeY"/>
    <property type="match status" value="1"/>
</dbReference>
<dbReference type="AlphaFoldDB" id="A0A095WZ45"/>
<dbReference type="GO" id="GO:0004222">
    <property type="term" value="F:metalloendopeptidase activity"/>
    <property type="evidence" value="ECO:0007669"/>
    <property type="project" value="InterPro"/>
</dbReference>
<comment type="subcellular location">
    <subcellularLocation>
        <location evidence="8">Cytoplasm</location>
    </subcellularLocation>
</comment>
<comment type="caution">
    <text evidence="9">The sequence shown here is derived from an EMBL/GenBank/DDBJ whole genome shotgun (WGS) entry which is preliminary data.</text>
</comment>
<dbReference type="Pfam" id="PF02130">
    <property type="entry name" value="YbeY"/>
    <property type="match status" value="1"/>
</dbReference>
<keyword evidence="7 8" id="KW-0862">Zinc</keyword>
<sequence length="161" mass="17092">MTLDLVVQQACEASVPEKEDFERWIGAALAGAGRDGASELALRVVDDAEMAALNERFRGRSGPTNVLSFPADLPPGLDLPLLGDVVLCAPLVAREAREQGKAPAAHWAHLAVHGTLHLLGYDHQATEEAVAMEALETEILGSLGLPCPYGGEAAEEYLHCE</sequence>
<evidence type="ECO:0000256" key="1">
    <source>
        <dbReference type="ARBA" id="ARBA00010875"/>
    </source>
</evidence>
<keyword evidence="3 8" id="KW-0540">Nuclease</keyword>
<dbReference type="NCBIfam" id="TIGR00043">
    <property type="entry name" value="rRNA maturation RNase YbeY"/>
    <property type="match status" value="1"/>
</dbReference>
<dbReference type="PANTHER" id="PTHR46986:SF1">
    <property type="entry name" value="ENDORIBONUCLEASE YBEY, CHLOROPLASTIC"/>
    <property type="match status" value="1"/>
</dbReference>
<dbReference type="HOGENOM" id="CLU_106710_0_1_6"/>
<accession>A0A095WZ45</accession>
<keyword evidence="10" id="KW-1185">Reference proteome</keyword>
<reference evidence="9 10" key="1">
    <citation type="journal article" date="2014" name="Genome Announc.">
        <title>Genome Sequence of Gammaproteobacterial Pseudohaliea rubra Type Strain DSM 19751, Isolated from Coastal Seawater of the Mediterranean Sea.</title>
        <authorList>
            <person name="Spring S."/>
            <person name="Fiebig A."/>
            <person name="Riedel T."/>
            <person name="Goker M."/>
            <person name="Klenk H.P."/>
        </authorList>
    </citation>
    <scope>NUCLEOTIDE SEQUENCE [LARGE SCALE GENOMIC DNA]</scope>
    <source>
        <strain evidence="9 10">DSM 19751</strain>
    </source>
</reference>
<dbReference type="PANTHER" id="PTHR46986">
    <property type="entry name" value="ENDORIBONUCLEASE YBEY, CHLOROPLASTIC"/>
    <property type="match status" value="1"/>
</dbReference>
<dbReference type="InterPro" id="IPR002036">
    <property type="entry name" value="YbeY"/>
</dbReference>
<evidence type="ECO:0000256" key="2">
    <source>
        <dbReference type="ARBA" id="ARBA00022517"/>
    </source>
</evidence>
<feature type="binding site" evidence="8">
    <location>
        <position position="117"/>
    </location>
    <ligand>
        <name>Zn(2+)</name>
        <dbReference type="ChEBI" id="CHEBI:29105"/>
        <note>catalytic</note>
    </ligand>
</feature>
<gene>
    <name evidence="8" type="primary">ybeY</name>
    <name evidence="9" type="ORF">HRUBRA_01414</name>
</gene>
<dbReference type="STRING" id="1265313.HRUBRA_01414"/>
<keyword evidence="4 8" id="KW-0479">Metal-binding</keyword>
<evidence type="ECO:0000256" key="3">
    <source>
        <dbReference type="ARBA" id="ARBA00022722"/>
    </source>
</evidence>
<dbReference type="InterPro" id="IPR020549">
    <property type="entry name" value="YbeY_CS"/>
</dbReference>
<comment type="function">
    <text evidence="8">Single strand-specific metallo-endoribonuclease involved in late-stage 70S ribosome quality control and in maturation of the 3' terminus of the 16S rRNA.</text>
</comment>
<keyword evidence="2 8" id="KW-0690">Ribosome biogenesis</keyword>
<organism evidence="9 10">
    <name type="scientific">Pseudohaliea rubra DSM 19751</name>
    <dbReference type="NCBI Taxonomy" id="1265313"/>
    <lineage>
        <taxon>Bacteria</taxon>
        <taxon>Pseudomonadati</taxon>
        <taxon>Pseudomonadota</taxon>
        <taxon>Gammaproteobacteria</taxon>
        <taxon>Cellvibrionales</taxon>
        <taxon>Halieaceae</taxon>
        <taxon>Pseudohaliea</taxon>
    </lineage>
</organism>
<keyword evidence="8" id="KW-0963">Cytoplasm</keyword>
<comment type="similarity">
    <text evidence="1 8">Belongs to the endoribonuclease YbeY family.</text>
</comment>
<evidence type="ECO:0000256" key="6">
    <source>
        <dbReference type="ARBA" id="ARBA00022801"/>
    </source>
</evidence>
<dbReference type="EMBL" id="AUVB01000042">
    <property type="protein sequence ID" value="KGE03909.1"/>
    <property type="molecule type" value="Genomic_DNA"/>
</dbReference>
<evidence type="ECO:0000256" key="8">
    <source>
        <dbReference type="HAMAP-Rule" id="MF_00009"/>
    </source>
</evidence>